<name>A0AA39FBP6_MICHY</name>
<dbReference type="AlphaFoldDB" id="A0AA39FBP6"/>
<feature type="compositionally biased region" description="Basic and acidic residues" evidence="1">
    <location>
        <begin position="25"/>
        <end position="36"/>
    </location>
</feature>
<comment type="caution">
    <text evidence="2">The sequence shown here is derived from an EMBL/GenBank/DDBJ whole genome shotgun (WGS) entry which is preliminary data.</text>
</comment>
<keyword evidence="3" id="KW-1185">Reference proteome</keyword>
<evidence type="ECO:0000313" key="3">
    <source>
        <dbReference type="Proteomes" id="UP001168972"/>
    </source>
</evidence>
<evidence type="ECO:0000313" key="2">
    <source>
        <dbReference type="EMBL" id="KAK0166608.1"/>
    </source>
</evidence>
<protein>
    <submittedName>
        <fullName evidence="2">Uncharacterized protein</fullName>
    </submittedName>
</protein>
<reference evidence="2" key="1">
    <citation type="journal article" date="2023" name="bioRxiv">
        <title>Scaffold-level genome assemblies of two parasitoid biocontrol wasps reveal the parthenogenesis mechanism and an associated novel virus.</title>
        <authorList>
            <person name="Inwood S."/>
            <person name="Skelly J."/>
            <person name="Guhlin J."/>
            <person name="Harrop T."/>
            <person name="Goldson S."/>
            <person name="Dearden P."/>
        </authorList>
    </citation>
    <scope>NUCLEOTIDE SEQUENCE</scope>
    <source>
        <strain evidence="2">Lincoln</strain>
        <tissue evidence="2">Whole body</tissue>
    </source>
</reference>
<feature type="region of interest" description="Disordered" evidence="1">
    <location>
        <begin position="13"/>
        <end position="63"/>
    </location>
</feature>
<accession>A0AA39FBP6</accession>
<reference evidence="2" key="2">
    <citation type="submission" date="2023-03" db="EMBL/GenBank/DDBJ databases">
        <authorList>
            <person name="Inwood S.N."/>
            <person name="Skelly J.G."/>
            <person name="Guhlin J."/>
            <person name="Harrop T.W.R."/>
            <person name="Goldson S.G."/>
            <person name="Dearden P.K."/>
        </authorList>
    </citation>
    <scope>NUCLEOTIDE SEQUENCE</scope>
    <source>
        <strain evidence="2">Lincoln</strain>
        <tissue evidence="2">Whole body</tissue>
    </source>
</reference>
<sequence length="154" mass="18659">MLERVSKELEEIKIRIHINSTPKNNTKEKKSRDHDPIQPPLDLPGTWQRQQQQGSQQEEHGKLDAEDFIRKVDNKFLAENIHKNVALGIVREMLTGHVEWFENSRRKWRDRDQFKEIFQDTFSIYQDDTDRQLAIYEQTRRQNETYVQLLYEYN</sequence>
<gene>
    <name evidence="2" type="ORF">PV327_004101</name>
</gene>
<dbReference type="Proteomes" id="UP001168972">
    <property type="component" value="Unassembled WGS sequence"/>
</dbReference>
<proteinExistence type="predicted"/>
<dbReference type="EMBL" id="JAQQBR010001832">
    <property type="protein sequence ID" value="KAK0166608.1"/>
    <property type="molecule type" value="Genomic_DNA"/>
</dbReference>
<evidence type="ECO:0000256" key="1">
    <source>
        <dbReference type="SAM" id="MobiDB-lite"/>
    </source>
</evidence>
<organism evidence="2 3">
    <name type="scientific">Microctonus hyperodae</name>
    <name type="common">Parasitoid wasp</name>
    <dbReference type="NCBI Taxonomy" id="165561"/>
    <lineage>
        <taxon>Eukaryota</taxon>
        <taxon>Metazoa</taxon>
        <taxon>Ecdysozoa</taxon>
        <taxon>Arthropoda</taxon>
        <taxon>Hexapoda</taxon>
        <taxon>Insecta</taxon>
        <taxon>Pterygota</taxon>
        <taxon>Neoptera</taxon>
        <taxon>Endopterygota</taxon>
        <taxon>Hymenoptera</taxon>
        <taxon>Apocrita</taxon>
        <taxon>Ichneumonoidea</taxon>
        <taxon>Braconidae</taxon>
        <taxon>Euphorinae</taxon>
        <taxon>Microctonus</taxon>
    </lineage>
</organism>